<dbReference type="Proteomes" id="UP001275084">
    <property type="component" value="Unassembled WGS sequence"/>
</dbReference>
<evidence type="ECO:0000313" key="2">
    <source>
        <dbReference type="Proteomes" id="UP001275084"/>
    </source>
</evidence>
<sequence length="332" mass="37883">MEPAASAAIPPPAVVPAIHCAIIKIPIEVLATILKYLGKGDFDSATLSYRGFHDAYCWSKGAVSFSVLRNELDEVAWNILTACAFLKRAYEDPTVMTAILSDFSSNRLYFSSDAAVRQAEVQRLETLWESIRMRPGNSDFLNLRLLWHAIAWPVKPKLKLQDLQPQDIAEMQQLFGIIDFAMADFFCRADAEHIAGAVKHEYWDEDKWLNTQGVLLGMPTAKHVLNASPFSKTTKNNLRQAFLHYELLSRLLYRRQSPWVLNDRLPLGMWLGEDFGSGIRRIVTDVSWHTFTRRRHTEYDGVPAPNPNFSNRLPMWFYYPLQAPPWSAAPAR</sequence>
<dbReference type="EMBL" id="JAUIQD010000003">
    <property type="protein sequence ID" value="KAK3358192.1"/>
    <property type="molecule type" value="Genomic_DNA"/>
</dbReference>
<name>A0AAJ0HNM3_9PEZI</name>
<keyword evidence="2" id="KW-1185">Reference proteome</keyword>
<gene>
    <name evidence="1" type="ORF">B0T25DRAFT_177868</name>
</gene>
<comment type="caution">
    <text evidence="1">The sequence shown here is derived from an EMBL/GenBank/DDBJ whole genome shotgun (WGS) entry which is preliminary data.</text>
</comment>
<accession>A0AAJ0HNM3</accession>
<protein>
    <submittedName>
        <fullName evidence="1">Uncharacterized protein</fullName>
    </submittedName>
</protein>
<evidence type="ECO:0000313" key="1">
    <source>
        <dbReference type="EMBL" id="KAK3358192.1"/>
    </source>
</evidence>
<proteinExistence type="predicted"/>
<dbReference type="AlphaFoldDB" id="A0AAJ0HNM3"/>
<reference evidence="1" key="1">
    <citation type="journal article" date="2023" name="Mol. Phylogenet. Evol.">
        <title>Genome-scale phylogeny and comparative genomics of the fungal order Sordariales.</title>
        <authorList>
            <person name="Hensen N."/>
            <person name="Bonometti L."/>
            <person name="Westerberg I."/>
            <person name="Brannstrom I.O."/>
            <person name="Guillou S."/>
            <person name="Cros-Aarteil S."/>
            <person name="Calhoun S."/>
            <person name="Haridas S."/>
            <person name="Kuo A."/>
            <person name="Mondo S."/>
            <person name="Pangilinan J."/>
            <person name="Riley R."/>
            <person name="LaButti K."/>
            <person name="Andreopoulos B."/>
            <person name="Lipzen A."/>
            <person name="Chen C."/>
            <person name="Yan M."/>
            <person name="Daum C."/>
            <person name="Ng V."/>
            <person name="Clum A."/>
            <person name="Steindorff A."/>
            <person name="Ohm R.A."/>
            <person name="Martin F."/>
            <person name="Silar P."/>
            <person name="Natvig D.O."/>
            <person name="Lalanne C."/>
            <person name="Gautier V."/>
            <person name="Ament-Velasquez S.L."/>
            <person name="Kruys A."/>
            <person name="Hutchinson M.I."/>
            <person name="Powell A.J."/>
            <person name="Barry K."/>
            <person name="Miller A.N."/>
            <person name="Grigoriev I.V."/>
            <person name="Debuchy R."/>
            <person name="Gladieux P."/>
            <person name="Hiltunen Thoren M."/>
            <person name="Johannesson H."/>
        </authorList>
    </citation>
    <scope>NUCLEOTIDE SEQUENCE</scope>
    <source>
        <strain evidence="1">CBS 955.72</strain>
    </source>
</reference>
<organism evidence="1 2">
    <name type="scientific">Lasiosphaeria hispida</name>
    <dbReference type="NCBI Taxonomy" id="260671"/>
    <lineage>
        <taxon>Eukaryota</taxon>
        <taxon>Fungi</taxon>
        <taxon>Dikarya</taxon>
        <taxon>Ascomycota</taxon>
        <taxon>Pezizomycotina</taxon>
        <taxon>Sordariomycetes</taxon>
        <taxon>Sordariomycetidae</taxon>
        <taxon>Sordariales</taxon>
        <taxon>Lasiosphaeriaceae</taxon>
        <taxon>Lasiosphaeria</taxon>
    </lineage>
</organism>
<reference evidence="1" key="2">
    <citation type="submission" date="2023-06" db="EMBL/GenBank/DDBJ databases">
        <authorList>
            <consortium name="Lawrence Berkeley National Laboratory"/>
            <person name="Haridas S."/>
            <person name="Hensen N."/>
            <person name="Bonometti L."/>
            <person name="Westerberg I."/>
            <person name="Brannstrom I.O."/>
            <person name="Guillou S."/>
            <person name="Cros-Aarteil S."/>
            <person name="Calhoun S."/>
            <person name="Kuo A."/>
            <person name="Mondo S."/>
            <person name="Pangilinan J."/>
            <person name="Riley R."/>
            <person name="Labutti K."/>
            <person name="Andreopoulos B."/>
            <person name="Lipzen A."/>
            <person name="Chen C."/>
            <person name="Yanf M."/>
            <person name="Daum C."/>
            <person name="Ng V."/>
            <person name="Clum A."/>
            <person name="Steindorff A."/>
            <person name="Ohm R."/>
            <person name="Martin F."/>
            <person name="Silar P."/>
            <person name="Natvig D."/>
            <person name="Lalanne C."/>
            <person name="Gautier V."/>
            <person name="Ament-Velasquez S.L."/>
            <person name="Kruys A."/>
            <person name="Hutchinson M.I."/>
            <person name="Powell A.J."/>
            <person name="Barry K."/>
            <person name="Miller A.N."/>
            <person name="Grigoriev I.V."/>
            <person name="Debuchy R."/>
            <person name="Gladieux P."/>
            <person name="Thoren M.H."/>
            <person name="Johannesson H."/>
        </authorList>
    </citation>
    <scope>NUCLEOTIDE SEQUENCE</scope>
    <source>
        <strain evidence="1">CBS 955.72</strain>
    </source>
</reference>